<dbReference type="AlphaFoldDB" id="A0A8H6VWV5"/>
<keyword evidence="2" id="KW-1185">Reference proteome</keyword>
<accession>A0A8H6VWV5</accession>
<dbReference type="PANTHER" id="PTHR35043">
    <property type="entry name" value="TRANSCRIPTION FACTOR DOMAIN-CONTAINING PROTEIN"/>
    <property type="match status" value="1"/>
</dbReference>
<evidence type="ECO:0000313" key="2">
    <source>
        <dbReference type="Proteomes" id="UP000636479"/>
    </source>
</evidence>
<dbReference type="GeneID" id="59351121"/>
<protein>
    <submittedName>
        <fullName evidence="1">Uncharacterized protein</fullName>
    </submittedName>
</protein>
<name>A0A8H6VWV5_9AGAR</name>
<dbReference type="EMBL" id="JACAZF010000011">
    <property type="protein sequence ID" value="KAF7293103.1"/>
    <property type="molecule type" value="Genomic_DNA"/>
</dbReference>
<dbReference type="PANTHER" id="PTHR35043:SF7">
    <property type="entry name" value="TRANSCRIPTION FACTOR DOMAIN-CONTAINING PROTEIN"/>
    <property type="match status" value="1"/>
</dbReference>
<dbReference type="RefSeq" id="XP_037215531.1">
    <property type="nucleotide sequence ID" value="XM_037368605.1"/>
</dbReference>
<comment type="caution">
    <text evidence="1">The sequence shown here is derived from an EMBL/GenBank/DDBJ whole genome shotgun (WGS) entry which is preliminary data.</text>
</comment>
<proteinExistence type="predicted"/>
<evidence type="ECO:0000313" key="1">
    <source>
        <dbReference type="EMBL" id="KAF7293103.1"/>
    </source>
</evidence>
<gene>
    <name evidence="1" type="ORF">MIND_01209700</name>
</gene>
<reference evidence="1" key="1">
    <citation type="submission" date="2020-05" db="EMBL/GenBank/DDBJ databases">
        <title>Mycena genomes resolve the evolution of fungal bioluminescence.</title>
        <authorList>
            <person name="Tsai I.J."/>
        </authorList>
    </citation>
    <scope>NUCLEOTIDE SEQUENCE</scope>
    <source>
        <strain evidence="1">171206Taipei</strain>
    </source>
</reference>
<dbReference type="OrthoDB" id="9451547at2759"/>
<organism evidence="1 2">
    <name type="scientific">Mycena indigotica</name>
    <dbReference type="NCBI Taxonomy" id="2126181"/>
    <lineage>
        <taxon>Eukaryota</taxon>
        <taxon>Fungi</taxon>
        <taxon>Dikarya</taxon>
        <taxon>Basidiomycota</taxon>
        <taxon>Agaricomycotina</taxon>
        <taxon>Agaricomycetes</taxon>
        <taxon>Agaricomycetidae</taxon>
        <taxon>Agaricales</taxon>
        <taxon>Marasmiineae</taxon>
        <taxon>Mycenaceae</taxon>
        <taxon>Mycena</taxon>
    </lineage>
</organism>
<sequence>MIIAPTELNAASSLTSCGAALRRSSSCYGYPCTRMSLLRVQRHLPKTLGCTSARELARGYNLSLTHGFFIGMGGFVDADGHPIVTRAQLSMGHQTPSIDEQIHAVDKAAIEDKSKRSGVLAAIVLCQAAWFIVQCMARHVRRLPLAPLELLTLAFVTMHLLNSTLTQGGLYSIMNVMCL</sequence>
<dbReference type="Proteomes" id="UP000636479">
    <property type="component" value="Unassembled WGS sequence"/>
</dbReference>